<evidence type="ECO:0000259" key="4">
    <source>
        <dbReference type="PROSITE" id="PS50887"/>
    </source>
</evidence>
<accession>A0AAU7DD96</accession>
<dbReference type="InterPro" id="IPR000160">
    <property type="entry name" value="GGDEF_dom"/>
</dbReference>
<evidence type="ECO:0000259" key="1">
    <source>
        <dbReference type="PROSITE" id="PS50112"/>
    </source>
</evidence>
<dbReference type="InterPro" id="IPR035965">
    <property type="entry name" value="PAS-like_dom_sf"/>
</dbReference>
<dbReference type="Gene3D" id="3.30.70.270">
    <property type="match status" value="1"/>
</dbReference>
<dbReference type="Pfam" id="PF08448">
    <property type="entry name" value="PAS_4"/>
    <property type="match status" value="2"/>
</dbReference>
<dbReference type="Pfam" id="PF08447">
    <property type="entry name" value="PAS_3"/>
    <property type="match status" value="1"/>
</dbReference>
<feature type="domain" description="PAS" evidence="1">
    <location>
        <begin position="363"/>
        <end position="437"/>
    </location>
</feature>
<dbReference type="Pfam" id="PF00563">
    <property type="entry name" value="EAL"/>
    <property type="match status" value="1"/>
</dbReference>
<feature type="domain" description="PAS" evidence="1">
    <location>
        <begin position="250"/>
        <end position="286"/>
    </location>
</feature>
<reference evidence="5" key="1">
    <citation type="submission" date="2023-03" db="EMBL/GenBank/DDBJ databases">
        <title>Edaphobacter sp.</title>
        <authorList>
            <person name="Huber K.J."/>
            <person name="Papendorf J."/>
            <person name="Pilke C."/>
            <person name="Bunk B."/>
            <person name="Sproeer C."/>
            <person name="Pester M."/>
        </authorList>
    </citation>
    <scope>NUCLEOTIDE SEQUENCE</scope>
    <source>
        <strain evidence="5">DSM 109920</strain>
    </source>
</reference>
<proteinExistence type="predicted"/>
<dbReference type="InterPro" id="IPR013655">
    <property type="entry name" value="PAS_fold_3"/>
</dbReference>
<dbReference type="PANTHER" id="PTHR44757">
    <property type="entry name" value="DIGUANYLATE CYCLASE DGCP"/>
    <property type="match status" value="1"/>
</dbReference>
<dbReference type="NCBIfam" id="TIGR00254">
    <property type="entry name" value="GGDEF"/>
    <property type="match status" value="1"/>
</dbReference>
<dbReference type="SUPFAM" id="SSF55785">
    <property type="entry name" value="PYP-like sensor domain (PAS domain)"/>
    <property type="match status" value="4"/>
</dbReference>
<dbReference type="SMART" id="SM00052">
    <property type="entry name" value="EAL"/>
    <property type="match status" value="1"/>
</dbReference>
<dbReference type="PANTHER" id="PTHR44757:SF2">
    <property type="entry name" value="BIOFILM ARCHITECTURE MAINTENANCE PROTEIN MBAA"/>
    <property type="match status" value="1"/>
</dbReference>
<dbReference type="InterPro" id="IPR052155">
    <property type="entry name" value="Biofilm_reg_signaling"/>
</dbReference>
<evidence type="ECO:0000259" key="2">
    <source>
        <dbReference type="PROSITE" id="PS50113"/>
    </source>
</evidence>
<dbReference type="PROSITE" id="PS50112">
    <property type="entry name" value="PAS"/>
    <property type="match status" value="3"/>
</dbReference>
<dbReference type="InterPro" id="IPR029787">
    <property type="entry name" value="Nucleotide_cyclase"/>
</dbReference>
<dbReference type="EMBL" id="CP121195">
    <property type="protein sequence ID" value="XBH15279.1"/>
    <property type="molecule type" value="Genomic_DNA"/>
</dbReference>
<dbReference type="SUPFAM" id="SSF141868">
    <property type="entry name" value="EAL domain-like"/>
    <property type="match status" value="1"/>
</dbReference>
<evidence type="ECO:0000313" key="5">
    <source>
        <dbReference type="EMBL" id="XBH15279.1"/>
    </source>
</evidence>
<dbReference type="CDD" id="cd01949">
    <property type="entry name" value="GGDEF"/>
    <property type="match status" value="1"/>
</dbReference>
<dbReference type="InterPro" id="IPR043128">
    <property type="entry name" value="Rev_trsase/Diguanyl_cyclase"/>
</dbReference>
<organism evidence="5">
    <name type="scientific">Edaphobacter paludis</name>
    <dbReference type="NCBI Taxonomy" id="3035702"/>
    <lineage>
        <taxon>Bacteria</taxon>
        <taxon>Pseudomonadati</taxon>
        <taxon>Acidobacteriota</taxon>
        <taxon>Terriglobia</taxon>
        <taxon>Terriglobales</taxon>
        <taxon>Acidobacteriaceae</taxon>
        <taxon>Edaphobacter</taxon>
    </lineage>
</organism>
<dbReference type="SMART" id="SM00267">
    <property type="entry name" value="GGDEF"/>
    <property type="match status" value="1"/>
</dbReference>
<protein>
    <submittedName>
        <fullName evidence="5">EAL domain-containing protein</fullName>
    </submittedName>
</protein>
<name>A0AAU7DD96_9BACT</name>
<feature type="domain" description="GGDEF" evidence="4">
    <location>
        <begin position="524"/>
        <end position="657"/>
    </location>
</feature>
<dbReference type="SMART" id="SM00086">
    <property type="entry name" value="PAC"/>
    <property type="match status" value="3"/>
</dbReference>
<dbReference type="InterPro" id="IPR035919">
    <property type="entry name" value="EAL_sf"/>
</dbReference>
<dbReference type="InterPro" id="IPR000700">
    <property type="entry name" value="PAS-assoc_C"/>
</dbReference>
<feature type="domain" description="PAC" evidence="2">
    <location>
        <begin position="438"/>
        <end position="492"/>
    </location>
</feature>
<dbReference type="InterPro" id="IPR013656">
    <property type="entry name" value="PAS_4"/>
</dbReference>
<evidence type="ECO:0000259" key="3">
    <source>
        <dbReference type="PROSITE" id="PS50883"/>
    </source>
</evidence>
<feature type="domain" description="PAC" evidence="2">
    <location>
        <begin position="197"/>
        <end position="249"/>
    </location>
</feature>
<dbReference type="SMART" id="SM00091">
    <property type="entry name" value="PAS"/>
    <property type="match status" value="4"/>
</dbReference>
<dbReference type="InterPro" id="IPR000014">
    <property type="entry name" value="PAS"/>
</dbReference>
<dbReference type="AlphaFoldDB" id="A0AAU7DD96"/>
<dbReference type="Gene3D" id="2.10.70.100">
    <property type="match status" value="1"/>
</dbReference>
<dbReference type="PROSITE" id="PS50113">
    <property type="entry name" value="PAC"/>
    <property type="match status" value="2"/>
</dbReference>
<dbReference type="InterPro" id="IPR001633">
    <property type="entry name" value="EAL_dom"/>
</dbReference>
<dbReference type="Gene3D" id="3.30.450.20">
    <property type="entry name" value="PAS domain"/>
    <property type="match status" value="4"/>
</dbReference>
<feature type="domain" description="PAS" evidence="1">
    <location>
        <begin position="1"/>
        <end position="68"/>
    </location>
</feature>
<feature type="domain" description="EAL" evidence="3">
    <location>
        <begin position="666"/>
        <end position="917"/>
    </location>
</feature>
<dbReference type="SUPFAM" id="SSF55073">
    <property type="entry name" value="Nucleotide cyclase"/>
    <property type="match status" value="1"/>
</dbReference>
<dbReference type="PROSITE" id="PS50887">
    <property type="entry name" value="GGDEF"/>
    <property type="match status" value="1"/>
</dbReference>
<dbReference type="CDD" id="cd00130">
    <property type="entry name" value="PAS"/>
    <property type="match status" value="4"/>
</dbReference>
<dbReference type="Gene3D" id="3.20.20.450">
    <property type="entry name" value="EAL domain"/>
    <property type="match status" value="1"/>
</dbReference>
<dbReference type="Pfam" id="PF13426">
    <property type="entry name" value="PAS_9"/>
    <property type="match status" value="1"/>
</dbReference>
<gene>
    <name evidence="5" type="ORF">P8936_06420</name>
</gene>
<dbReference type="NCBIfam" id="TIGR00229">
    <property type="entry name" value="sensory_box"/>
    <property type="match status" value="3"/>
</dbReference>
<dbReference type="PROSITE" id="PS50883">
    <property type="entry name" value="EAL"/>
    <property type="match status" value="1"/>
</dbReference>
<dbReference type="CDD" id="cd01948">
    <property type="entry name" value="EAL"/>
    <property type="match status" value="1"/>
</dbReference>
<dbReference type="Pfam" id="PF00990">
    <property type="entry name" value="GGDEF"/>
    <property type="match status" value="1"/>
</dbReference>
<dbReference type="InterPro" id="IPR001610">
    <property type="entry name" value="PAC"/>
</dbReference>
<sequence>MFHLVPALMCYIDRSGKYRKVSPQFEHWSGLAQSDLIGRHYTEVMPAIFGEPYYKRASEALSRSLEGEPIQIEATMAGPHRVHYVQTSYSPDFDEHGTVQGVLVLVTDISELKLSEAEALIGKEYLSLAAEAGGMGVWRYDLHADEITGNETCDRLIGLGPADAPLSWEAFALRIHPEDGEGCIHDYKTAYTVDQVYKSEYRIRHHDGSWRWISVSGSFLRDNQGKPSALTGVVFDITDQKTAESRVLKEAQRVQQVLESTTDGVFVLDRDWRFTYLNSCAERALSNGRILRGKSVWECFPEVDRTEFGRYYRQTMIERVPTTVQGFYPEPLNRWYEAHAYPTEEGISVFFRDITESRQMQDRMRLHQQAMEAVPVGISIAEYSRENDDPLVYVNPAFERITGYAASEILGKNCRFLQGRETRESTRAKIRTAIGQGRTANVVLSNYKKDGTRFFNELQISAVRDAEGTPTHLVGIQTDVTERIEARERLATQAKYDALTGIPNRRHFLEGLQQVIDRAARTQKGVAVVYIDLDNLKDVNDSMGHLQGDRLLAEVAQRITSAVRETDKLGRVGGDEFAFFCSGCTRIADLERVLNRILENLSAPLILDGRELLVTASIGYSIYPADASSSEDLLRMADLAMYTAKKGGKNGWRAYSPNMDSGRKEKLEVASGLRRALDKGELFLLYQPRVDAASSQIRSMEALIRWNHPERGLMMPAQFIAIAEETGLITEIGAWVMREALRQNAEWQRSGRRIVPISVNVSAVQFRARGFASSVLSSIETSGLAPELLELELTESLLMDEAISLGPIATLRDHGVRLAIDDFGTGYSGLGYLARFPVNTIKIDRSFTNSVAEGGPEAAICRAIIQLANDLHFTVVAEGIESQNQAEVLSGWGCDELQGFHFGTPMPAEQIEALLQQ</sequence>